<dbReference type="GO" id="GO:0003755">
    <property type="term" value="F:peptidyl-prolyl cis-trans isomerase activity"/>
    <property type="evidence" value="ECO:0007669"/>
    <property type="project" value="UniProtKB-UniRule"/>
</dbReference>
<proteinExistence type="inferred from homology"/>
<keyword evidence="6 11" id="KW-0697">Rotamase</keyword>
<dbReference type="GO" id="GO:0043335">
    <property type="term" value="P:protein unfolding"/>
    <property type="evidence" value="ECO:0007669"/>
    <property type="project" value="TreeGrafter"/>
</dbReference>
<dbReference type="GO" id="GO:0051301">
    <property type="term" value="P:cell division"/>
    <property type="evidence" value="ECO:0007669"/>
    <property type="project" value="UniProtKB-KW"/>
</dbReference>
<dbReference type="GO" id="GO:0043022">
    <property type="term" value="F:ribosome binding"/>
    <property type="evidence" value="ECO:0007669"/>
    <property type="project" value="TreeGrafter"/>
</dbReference>
<dbReference type="Gene3D" id="3.10.50.40">
    <property type="match status" value="1"/>
</dbReference>
<evidence type="ECO:0000256" key="3">
    <source>
        <dbReference type="ARBA" id="ARBA00013194"/>
    </source>
</evidence>
<evidence type="ECO:0000256" key="8">
    <source>
        <dbReference type="ARBA" id="ARBA00023235"/>
    </source>
</evidence>
<protein>
    <recommendedName>
        <fullName evidence="4 11">Trigger factor</fullName>
        <shortName evidence="11">TF</shortName>
        <ecNumber evidence="3 11">5.2.1.8</ecNumber>
    </recommendedName>
    <alternativeName>
        <fullName evidence="10 11">PPIase</fullName>
    </alternativeName>
</protein>
<accession>A0A0G1X7Y8</accession>
<keyword evidence="9 11" id="KW-0131">Cell cycle</keyword>
<evidence type="ECO:0000256" key="5">
    <source>
        <dbReference type="ARBA" id="ARBA00022618"/>
    </source>
</evidence>
<dbReference type="EMBL" id="LCRB01000002">
    <property type="protein sequence ID" value="KKW26950.1"/>
    <property type="molecule type" value="Genomic_DNA"/>
</dbReference>
<evidence type="ECO:0000256" key="10">
    <source>
        <dbReference type="ARBA" id="ARBA00029986"/>
    </source>
</evidence>
<dbReference type="InterPro" id="IPR008880">
    <property type="entry name" value="Trigger_fac_C"/>
</dbReference>
<dbReference type="InterPro" id="IPR036611">
    <property type="entry name" value="Trigger_fac_ribosome-bd_sf"/>
</dbReference>
<comment type="catalytic activity">
    <reaction evidence="1 11 12">
        <text>[protein]-peptidylproline (omega=180) = [protein]-peptidylproline (omega=0)</text>
        <dbReference type="Rhea" id="RHEA:16237"/>
        <dbReference type="Rhea" id="RHEA-COMP:10747"/>
        <dbReference type="Rhea" id="RHEA-COMP:10748"/>
        <dbReference type="ChEBI" id="CHEBI:83833"/>
        <dbReference type="ChEBI" id="CHEBI:83834"/>
        <dbReference type="EC" id="5.2.1.8"/>
    </reaction>
</comment>
<dbReference type="GO" id="GO:0015031">
    <property type="term" value="P:protein transport"/>
    <property type="evidence" value="ECO:0007669"/>
    <property type="project" value="UniProtKB-UniRule"/>
</dbReference>
<gene>
    <name evidence="11" type="primary">tig</name>
    <name evidence="15" type="ORF">VF00_C0002G0275</name>
</gene>
<dbReference type="SUPFAM" id="SSF102735">
    <property type="entry name" value="Trigger factor ribosome-binding domain"/>
    <property type="match status" value="1"/>
</dbReference>
<evidence type="ECO:0000256" key="2">
    <source>
        <dbReference type="ARBA" id="ARBA00005464"/>
    </source>
</evidence>
<evidence type="ECO:0000256" key="12">
    <source>
        <dbReference type="PROSITE-ProRule" id="PRU00277"/>
    </source>
</evidence>
<dbReference type="InterPro" id="IPR037041">
    <property type="entry name" value="Trigger_fac_C_sf"/>
</dbReference>
<reference evidence="15 16" key="1">
    <citation type="journal article" date="2015" name="Nature">
        <title>rRNA introns, odd ribosomes, and small enigmatic genomes across a large radiation of phyla.</title>
        <authorList>
            <person name="Brown C.T."/>
            <person name="Hug L.A."/>
            <person name="Thomas B.C."/>
            <person name="Sharon I."/>
            <person name="Castelle C.J."/>
            <person name="Singh A."/>
            <person name="Wilkins M.J."/>
            <person name="Williams K.H."/>
            <person name="Banfield J.F."/>
        </authorList>
    </citation>
    <scope>NUCLEOTIDE SEQUENCE [LARGE SCALE GENOMIC DNA]</scope>
</reference>
<evidence type="ECO:0000313" key="15">
    <source>
        <dbReference type="EMBL" id="KKW26950.1"/>
    </source>
</evidence>
<keyword evidence="7 11" id="KW-0143">Chaperone</keyword>
<dbReference type="InterPro" id="IPR008881">
    <property type="entry name" value="Trigger_fac_ribosome-bd_bac"/>
</dbReference>
<sequence length="428" mass="47996">MQIQKAAGKDNQIRLTISLDSSEWEQMLDRAAAKASAGAKIPGFREGKAPREVVITHVGEARVVSTAIELAAEEFYPKAAKQEALRPIAFPKISVDKGNLTEPLMFTAEVAVMPEVKLGDYSKLKLAKTVEPVTDEQIDEVLKSMQKRAVEFQPVEREAKLGDWAEIDFEGFVEGQPFEGGSSKKHPLILGDKLFIPGFEEGLVGMRAGEDKDVEVEFPKDYHNKDLAGKPAKFKVKLHQVKAVNYPDIDDAFAKKSANMETLADLKTDVKKFLEQESNRKADDKMREDAIMGLVKMTTVDIPKEMVDQELHNMVHDLKHQTEHSGMTFEDYLKRAGVNEEGLKNQWRDQAEQRVRAGLALEAFREAEKIEADDAAVGEEIKRIKAQYPQSAEDIDKEYGNERGRGRLKQMLSSRKAVDRLIEIATAE</sequence>
<evidence type="ECO:0000256" key="7">
    <source>
        <dbReference type="ARBA" id="ARBA00023186"/>
    </source>
</evidence>
<dbReference type="PANTHER" id="PTHR30560:SF3">
    <property type="entry name" value="TRIGGER FACTOR-LIKE PROTEIN TIG, CHLOROPLASTIC"/>
    <property type="match status" value="1"/>
</dbReference>
<comment type="caution">
    <text evidence="15">The sequence shown here is derived from an EMBL/GenBank/DDBJ whole genome shotgun (WGS) entry which is preliminary data.</text>
</comment>
<dbReference type="NCBIfam" id="TIGR00115">
    <property type="entry name" value="tig"/>
    <property type="match status" value="1"/>
</dbReference>
<comment type="similarity">
    <text evidence="2 11 13">Belongs to the FKBP-type PPIase family. Tig subfamily.</text>
</comment>
<dbReference type="Pfam" id="PF05698">
    <property type="entry name" value="Trigger_C"/>
    <property type="match status" value="1"/>
</dbReference>
<dbReference type="AlphaFoldDB" id="A0A0G1X7Y8"/>
<dbReference type="PATRIC" id="fig|1620414.3.peg.514"/>
<dbReference type="HAMAP" id="MF_00303">
    <property type="entry name" value="Trigger_factor_Tig"/>
    <property type="match status" value="1"/>
</dbReference>
<dbReference type="Pfam" id="PF00254">
    <property type="entry name" value="FKBP_C"/>
    <property type="match status" value="1"/>
</dbReference>
<dbReference type="Pfam" id="PF05697">
    <property type="entry name" value="Trigger_N"/>
    <property type="match status" value="1"/>
</dbReference>
<dbReference type="EC" id="5.2.1.8" evidence="3 11"/>
<evidence type="ECO:0000256" key="4">
    <source>
        <dbReference type="ARBA" id="ARBA00016902"/>
    </source>
</evidence>
<dbReference type="GO" id="GO:0044183">
    <property type="term" value="F:protein folding chaperone"/>
    <property type="evidence" value="ECO:0007669"/>
    <property type="project" value="TreeGrafter"/>
</dbReference>
<dbReference type="GO" id="GO:0051083">
    <property type="term" value="P:'de novo' cotranslational protein folding"/>
    <property type="evidence" value="ECO:0007669"/>
    <property type="project" value="TreeGrafter"/>
</dbReference>
<evidence type="ECO:0000256" key="13">
    <source>
        <dbReference type="RuleBase" id="RU003914"/>
    </source>
</evidence>
<dbReference type="Gene3D" id="1.10.3120.10">
    <property type="entry name" value="Trigger factor, C-terminal domain"/>
    <property type="match status" value="1"/>
</dbReference>
<dbReference type="GO" id="GO:0005737">
    <property type="term" value="C:cytoplasm"/>
    <property type="evidence" value="ECO:0007669"/>
    <property type="project" value="UniProtKB-SubCell"/>
</dbReference>
<comment type="subcellular location">
    <subcellularLocation>
        <location evidence="11">Cytoplasm</location>
    </subcellularLocation>
    <text evidence="11">About half TF is bound to the ribosome near the polypeptide exit tunnel while the other half is free in the cytoplasm.</text>
</comment>
<dbReference type="PIRSF" id="PIRSF003095">
    <property type="entry name" value="Trigger_factor"/>
    <property type="match status" value="1"/>
</dbReference>
<keyword evidence="5 11" id="KW-0132">Cell division</keyword>
<evidence type="ECO:0000313" key="16">
    <source>
        <dbReference type="Proteomes" id="UP000034913"/>
    </source>
</evidence>
<keyword evidence="8 11" id="KW-0413">Isomerase</keyword>
<name>A0A0G1X7Y8_UNCK3</name>
<dbReference type="SUPFAM" id="SSF109998">
    <property type="entry name" value="Triger factor/SurA peptide-binding domain-like"/>
    <property type="match status" value="1"/>
</dbReference>
<evidence type="ECO:0000259" key="14">
    <source>
        <dbReference type="PROSITE" id="PS50059"/>
    </source>
</evidence>
<dbReference type="FunFam" id="3.10.50.40:FF:000001">
    <property type="entry name" value="Trigger factor"/>
    <property type="match status" value="1"/>
</dbReference>
<dbReference type="Gene3D" id="3.30.70.1050">
    <property type="entry name" value="Trigger factor ribosome-binding domain"/>
    <property type="match status" value="1"/>
</dbReference>
<dbReference type="PROSITE" id="PS50059">
    <property type="entry name" value="FKBP_PPIASE"/>
    <property type="match status" value="1"/>
</dbReference>
<comment type="function">
    <text evidence="11">Involved in protein export. Acts as a chaperone by maintaining the newly synthesized protein in an open conformation. Functions as a peptidyl-prolyl cis-trans isomerase.</text>
</comment>
<evidence type="ECO:0000256" key="6">
    <source>
        <dbReference type="ARBA" id="ARBA00023110"/>
    </source>
</evidence>
<dbReference type="Proteomes" id="UP000034913">
    <property type="component" value="Unassembled WGS sequence"/>
</dbReference>
<dbReference type="InterPro" id="IPR027304">
    <property type="entry name" value="Trigger_fact/SurA_dom_sf"/>
</dbReference>
<feature type="domain" description="PPIase FKBP-type" evidence="14">
    <location>
        <begin position="162"/>
        <end position="247"/>
    </location>
</feature>
<evidence type="ECO:0000256" key="11">
    <source>
        <dbReference type="HAMAP-Rule" id="MF_00303"/>
    </source>
</evidence>
<dbReference type="PANTHER" id="PTHR30560">
    <property type="entry name" value="TRIGGER FACTOR CHAPERONE AND PEPTIDYL-PROLYL CIS/TRANS ISOMERASE"/>
    <property type="match status" value="1"/>
</dbReference>
<keyword evidence="11" id="KW-0963">Cytoplasm</keyword>
<comment type="domain">
    <text evidence="11">Consists of 3 domains; the N-terminus binds the ribosome, the middle domain has PPIase activity, while the C-terminus has intrinsic chaperone activity on its own.</text>
</comment>
<evidence type="ECO:0000256" key="1">
    <source>
        <dbReference type="ARBA" id="ARBA00000971"/>
    </source>
</evidence>
<dbReference type="InterPro" id="IPR005215">
    <property type="entry name" value="Trig_fac"/>
</dbReference>
<organism evidence="15 16">
    <name type="scientific">candidate division Kazan bacterium GW2011_GWB1_52_7</name>
    <dbReference type="NCBI Taxonomy" id="1620414"/>
    <lineage>
        <taxon>Bacteria</taxon>
        <taxon>Bacteria division Kazan-3B-28</taxon>
    </lineage>
</organism>
<dbReference type="InterPro" id="IPR001179">
    <property type="entry name" value="PPIase_FKBP_dom"/>
</dbReference>
<evidence type="ECO:0000256" key="9">
    <source>
        <dbReference type="ARBA" id="ARBA00023306"/>
    </source>
</evidence>
<dbReference type="SUPFAM" id="SSF54534">
    <property type="entry name" value="FKBP-like"/>
    <property type="match status" value="1"/>
</dbReference>
<dbReference type="InterPro" id="IPR046357">
    <property type="entry name" value="PPIase_dom_sf"/>
</dbReference>